<proteinExistence type="predicted"/>
<reference evidence="1" key="1">
    <citation type="submission" date="2014-11" db="EMBL/GenBank/DDBJ databases">
        <authorList>
            <person name="Amaro Gonzalez C."/>
        </authorList>
    </citation>
    <scope>NUCLEOTIDE SEQUENCE</scope>
</reference>
<protein>
    <submittedName>
        <fullName evidence="1">Uncharacterized protein</fullName>
    </submittedName>
</protein>
<reference evidence="1" key="2">
    <citation type="journal article" date="2015" name="Fish Shellfish Immunol.">
        <title>Early steps in the European eel (Anguilla anguilla)-Vibrio vulnificus interaction in the gills: Role of the RtxA13 toxin.</title>
        <authorList>
            <person name="Callol A."/>
            <person name="Pajuelo D."/>
            <person name="Ebbesson L."/>
            <person name="Teles M."/>
            <person name="MacKenzie S."/>
            <person name="Amaro C."/>
        </authorList>
    </citation>
    <scope>NUCLEOTIDE SEQUENCE</scope>
</reference>
<sequence length="66" mass="7566">MGCGPRRMQIGLRVLRSNPSGKKLLCEFENICRATSHNRFQTAGPIHKPEQCLSRMRHQAAPFVRF</sequence>
<organism evidence="1">
    <name type="scientific">Anguilla anguilla</name>
    <name type="common">European freshwater eel</name>
    <name type="synonym">Muraena anguilla</name>
    <dbReference type="NCBI Taxonomy" id="7936"/>
    <lineage>
        <taxon>Eukaryota</taxon>
        <taxon>Metazoa</taxon>
        <taxon>Chordata</taxon>
        <taxon>Craniata</taxon>
        <taxon>Vertebrata</taxon>
        <taxon>Euteleostomi</taxon>
        <taxon>Actinopterygii</taxon>
        <taxon>Neopterygii</taxon>
        <taxon>Teleostei</taxon>
        <taxon>Anguilliformes</taxon>
        <taxon>Anguillidae</taxon>
        <taxon>Anguilla</taxon>
    </lineage>
</organism>
<name>A0A0E9VDN5_ANGAN</name>
<dbReference type="AlphaFoldDB" id="A0A0E9VDN5"/>
<dbReference type="EMBL" id="GBXM01032446">
    <property type="protein sequence ID" value="JAH76131.1"/>
    <property type="molecule type" value="Transcribed_RNA"/>
</dbReference>
<accession>A0A0E9VDN5</accession>
<evidence type="ECO:0000313" key="1">
    <source>
        <dbReference type="EMBL" id="JAH76131.1"/>
    </source>
</evidence>